<evidence type="ECO:0000259" key="5">
    <source>
        <dbReference type="SMART" id="SM00828"/>
    </source>
</evidence>
<dbReference type="InterPro" id="IPR020803">
    <property type="entry name" value="MeTfrase_dom"/>
</dbReference>
<evidence type="ECO:0000256" key="4">
    <source>
        <dbReference type="PROSITE-ProRule" id="PRU00914"/>
    </source>
</evidence>
<dbReference type="PANTHER" id="PTHR44068:SF11">
    <property type="entry name" value="GERANYL DIPHOSPHATE 2-C-METHYLTRANSFERASE"/>
    <property type="match status" value="1"/>
</dbReference>
<feature type="domain" description="Polyketide synthase-like methyltransferase" evidence="5">
    <location>
        <begin position="61"/>
        <end position="333"/>
    </location>
</feature>
<dbReference type="PANTHER" id="PTHR44068">
    <property type="entry name" value="ZGC:194242"/>
    <property type="match status" value="1"/>
</dbReference>
<dbReference type="GO" id="GO:0008757">
    <property type="term" value="F:S-adenosylmethionine-dependent methyltransferase activity"/>
    <property type="evidence" value="ECO:0007669"/>
    <property type="project" value="InterPro"/>
</dbReference>
<dbReference type="InterPro" id="IPR025774">
    <property type="entry name" value="PiNMT-like"/>
</dbReference>
<feature type="region of interest" description="SAM motif II" evidence="4">
    <location>
        <begin position="186"/>
        <end position="194"/>
    </location>
</feature>
<dbReference type="PROSITE" id="PS51581">
    <property type="entry name" value="SAM_GTMT"/>
    <property type="match status" value="1"/>
</dbReference>
<organism evidence="6 7">
    <name type="scientific">Pseudallescheria apiosperma</name>
    <name type="common">Scedosporium apiospermum</name>
    <dbReference type="NCBI Taxonomy" id="563466"/>
    <lineage>
        <taxon>Eukaryota</taxon>
        <taxon>Fungi</taxon>
        <taxon>Dikarya</taxon>
        <taxon>Ascomycota</taxon>
        <taxon>Pezizomycotina</taxon>
        <taxon>Sordariomycetes</taxon>
        <taxon>Hypocreomycetidae</taxon>
        <taxon>Microascales</taxon>
        <taxon>Microascaceae</taxon>
        <taxon>Scedosporium</taxon>
    </lineage>
</organism>
<dbReference type="InterPro" id="IPR013216">
    <property type="entry name" value="Methyltransf_11"/>
</dbReference>
<dbReference type="Proteomes" id="UP000028545">
    <property type="component" value="Unassembled WGS sequence"/>
</dbReference>
<dbReference type="SUPFAM" id="SSF53335">
    <property type="entry name" value="S-adenosyl-L-methionine-dependent methyltransferases"/>
    <property type="match status" value="1"/>
</dbReference>
<dbReference type="EMBL" id="JOWA01000090">
    <property type="protein sequence ID" value="KEZ43901.1"/>
    <property type="molecule type" value="Genomic_DNA"/>
</dbReference>
<feature type="region of interest" description="SAM motif III" evidence="4">
    <location>
        <begin position="213"/>
        <end position="222"/>
    </location>
</feature>
<evidence type="ECO:0000256" key="2">
    <source>
        <dbReference type="ARBA" id="ARBA00022679"/>
    </source>
</evidence>
<dbReference type="VEuPathDB" id="FungiDB:SAPIO_CDS4078"/>
<protein>
    <recommendedName>
        <fullName evidence="5">Polyketide synthase-like methyltransferase domain-containing protein</fullName>
    </recommendedName>
</protein>
<dbReference type="Pfam" id="PF08241">
    <property type="entry name" value="Methyltransf_11"/>
    <property type="match status" value="1"/>
</dbReference>
<evidence type="ECO:0000313" key="6">
    <source>
        <dbReference type="EMBL" id="KEZ43901.1"/>
    </source>
</evidence>
<proteinExistence type="inferred from homology"/>
<evidence type="ECO:0000256" key="1">
    <source>
        <dbReference type="ARBA" id="ARBA00022603"/>
    </source>
</evidence>
<dbReference type="SMART" id="SM00828">
    <property type="entry name" value="PKS_MT"/>
    <property type="match status" value="1"/>
</dbReference>
<comment type="similarity">
    <text evidence="4">Belongs to the class I-like SAM-binding methyltransferase superfamily. gTMT family.</text>
</comment>
<keyword evidence="7" id="KW-1185">Reference proteome</keyword>
<evidence type="ECO:0000313" key="7">
    <source>
        <dbReference type="Proteomes" id="UP000028545"/>
    </source>
</evidence>
<feature type="region of interest" description="SAM motif I" evidence="4">
    <location>
        <begin position="102"/>
        <end position="111"/>
    </location>
</feature>
<dbReference type="KEGG" id="sapo:SAPIO_CDS4078"/>
<dbReference type="CDD" id="cd02440">
    <property type="entry name" value="AdoMet_MTases"/>
    <property type="match status" value="1"/>
</dbReference>
<dbReference type="InterPro" id="IPR029063">
    <property type="entry name" value="SAM-dependent_MTases_sf"/>
</dbReference>
<gene>
    <name evidence="6" type="ORF">SAPIO_CDS4078</name>
</gene>
<keyword evidence="2 4" id="KW-0808">Transferase</keyword>
<comment type="caution">
    <text evidence="6">The sequence shown here is derived from an EMBL/GenBank/DDBJ whole genome shotgun (WGS) entry which is preliminary data.</text>
</comment>
<dbReference type="GeneID" id="27723150"/>
<accession>A0A084G989</accession>
<reference evidence="6 7" key="1">
    <citation type="journal article" date="2014" name="Genome Announc.">
        <title>Draft genome sequence of the pathogenic fungus Scedosporium apiospermum.</title>
        <authorList>
            <person name="Vandeputte P."/>
            <person name="Ghamrawi S."/>
            <person name="Rechenmann M."/>
            <person name="Iltis A."/>
            <person name="Giraud S."/>
            <person name="Fleury M."/>
            <person name="Thornton C."/>
            <person name="Delhaes L."/>
            <person name="Meyer W."/>
            <person name="Papon N."/>
            <person name="Bouchara J.P."/>
        </authorList>
    </citation>
    <scope>NUCLEOTIDE SEQUENCE [LARGE SCALE GENOMIC DNA]</scope>
    <source>
        <strain evidence="6 7">IHEM 14462</strain>
    </source>
</reference>
<sequence length="333" mass="36368">MASTQGPVTTSGETSELSVKYETPMGLAHGTMQALKDRIKLHYDLASDYYLRLWGEHIHHGYWPTPESKTSESKEQAQINLIRLLLTSASLPPSPSPSPLRVLDVGCGLGGTSRYLATTLGCSVTGITISPKQVEMATRLSKTEAEKNGASSAVDAEGFISLGGEKGKVRFVEMDAEKMDREFEGRGFDVVWISEALSHIPGKDNFFGNAFKVLREGGKLVIADWFKAEGLEGENADIKAIEDGMLLPPLQTQQGYVQLAKAAGFSVVSEPKDISNDVSKTWDISWSLVQNPALWAFAFSQGRDGIAFLQAFRAMRRGYANGSFRYAVMAFVK</sequence>
<keyword evidence="3 4" id="KW-0949">S-adenosyl-L-methionine</keyword>
<dbReference type="HOGENOM" id="CLU_039068_1_0_1"/>
<dbReference type="GO" id="GO:0032259">
    <property type="term" value="P:methylation"/>
    <property type="evidence" value="ECO:0007669"/>
    <property type="project" value="UniProtKB-UniRule"/>
</dbReference>
<evidence type="ECO:0000256" key="3">
    <source>
        <dbReference type="ARBA" id="ARBA00022691"/>
    </source>
</evidence>
<dbReference type="OMA" id="YCLPYVI"/>
<keyword evidence="1 4" id="KW-0489">Methyltransferase</keyword>
<dbReference type="InterPro" id="IPR050447">
    <property type="entry name" value="Erg6_SMT_methyltransf"/>
</dbReference>
<dbReference type="RefSeq" id="XP_016643700.1">
    <property type="nucleotide sequence ID" value="XM_016786724.1"/>
</dbReference>
<dbReference type="AlphaFoldDB" id="A0A084G989"/>
<name>A0A084G989_PSEDA</name>
<dbReference type="OrthoDB" id="506498at2759"/>
<dbReference type="Gene3D" id="3.40.50.150">
    <property type="entry name" value="Vaccinia Virus protein VP39"/>
    <property type="match status" value="1"/>
</dbReference>